<reference evidence="11 12" key="1">
    <citation type="submission" date="2019-01" db="EMBL/GenBank/DDBJ databases">
        <title>Nuclear Genome Assembly of the Microalgal Biofuel strain Nannochloropsis salina CCMP1776.</title>
        <authorList>
            <person name="Hovde B."/>
        </authorList>
    </citation>
    <scope>NUCLEOTIDE SEQUENCE [LARGE SCALE GENOMIC DNA]</scope>
    <source>
        <strain evidence="11 12">CCMP1776</strain>
    </source>
</reference>
<sequence>MSLITVATCNLNQWALDFDGNLKRIKQSIFQAKAKGASYRLGPELEICGYGCEDHYLEQDTFLHCNESLALLLQTDLTNDILCDVGMPILHHGVRYNCRIFCLNQKILLIRPKLFLADDGNYRESRYFTPWKRAGSPLEEHLLPLALRRATGQKSVMFGIGAIATHDTMIASENCEELWTARAPHIEHFLAGVEIIGNGSASHHQLRKLDERIKLICGATAKCGGVYLYANQRGCDGGRLYFDGSSLIVVNGKVVAKAPQFSVRDVDVVTATVDLEDVRSFRASSASIREQASRTEAIPQVHVPDVALVYEWEGPNCSWEGCDQSEMGWGGRQRQQGLPTLPLDPSALCHSPEEECGLGPACWLWDYLRRSGGGGFLLPLSGGADSAAVAAIVGVMCHLVYEAVGREGGGEDDGEDVGKEDVRRDVRRVMGYAPDSNFIPESPQDIAHAVLHTVYMATSNSSTVTKARAAALAAQVGAFHYSLSIDSIVTAVLGVFKFVSGGRMPRYLSEGGTATEDLALQNIQARLRMVMAYLLAQLTPWIRGMGGVGSDNARGSRKVEVSRNFLLVLGSANVDEALRGYMTKYDCSSADLNPIGSISKGDLKKTLLWAADRFGYSTLAEVAVAPPTAELRPMEKASEGHRVGNGSGAGEEHSQIDEEDMGMSYAELGLYGRLRKIDRCGPVSMFLKLISAWPHLSPFVIAEKVKLFFRFYAINRHKMTTLTPAYHAEQYSPDDNRFDLRPFLYPVRWPRQFSMLDQLVARRGELREVPQSLKVQGLDA</sequence>
<keyword evidence="12" id="KW-1185">Reference proteome</keyword>
<dbReference type="CDD" id="cd07570">
    <property type="entry name" value="GAT_Gln-NAD-synth"/>
    <property type="match status" value="1"/>
</dbReference>
<dbReference type="SUPFAM" id="SSF56317">
    <property type="entry name" value="Carbon-nitrogen hydrolase"/>
    <property type="match status" value="1"/>
</dbReference>
<keyword evidence="5 8" id="KW-0067">ATP-binding</keyword>
<dbReference type="EMBL" id="SDOX01000095">
    <property type="protein sequence ID" value="TFJ82769.1"/>
    <property type="molecule type" value="Genomic_DNA"/>
</dbReference>
<name>A0A4D9D2E2_9STRA</name>
<evidence type="ECO:0000256" key="5">
    <source>
        <dbReference type="ARBA" id="ARBA00022840"/>
    </source>
</evidence>
<dbReference type="GO" id="GO:0004359">
    <property type="term" value="F:glutaminase activity"/>
    <property type="evidence" value="ECO:0007669"/>
    <property type="project" value="InterPro"/>
</dbReference>
<dbReference type="CDD" id="cd00553">
    <property type="entry name" value="NAD_synthase"/>
    <property type="match status" value="1"/>
</dbReference>
<dbReference type="GO" id="GO:0009435">
    <property type="term" value="P:NAD+ biosynthetic process"/>
    <property type="evidence" value="ECO:0007669"/>
    <property type="project" value="UniProtKB-UniRule"/>
</dbReference>
<evidence type="ECO:0000256" key="8">
    <source>
        <dbReference type="PIRNR" id="PIRNR006630"/>
    </source>
</evidence>
<feature type="region of interest" description="Disordered" evidence="9">
    <location>
        <begin position="637"/>
        <end position="656"/>
    </location>
</feature>
<keyword evidence="4 8" id="KW-0547">Nucleotide-binding</keyword>
<dbReference type="AlphaFoldDB" id="A0A4D9D2E2"/>
<dbReference type="PANTHER" id="PTHR23090">
    <property type="entry name" value="NH 3 /GLUTAMINE-DEPENDENT NAD + SYNTHETASE"/>
    <property type="match status" value="1"/>
</dbReference>
<evidence type="ECO:0000256" key="7">
    <source>
        <dbReference type="ARBA" id="ARBA00052340"/>
    </source>
</evidence>
<comment type="similarity">
    <text evidence="2 8">In the C-terminal section; belongs to the NAD synthetase family.</text>
</comment>
<dbReference type="SUPFAM" id="SSF52402">
    <property type="entry name" value="Adenine nucleotide alpha hydrolases-like"/>
    <property type="match status" value="1"/>
</dbReference>
<proteinExistence type="inferred from homology"/>
<dbReference type="InterPro" id="IPR003694">
    <property type="entry name" value="NAD_synthase"/>
</dbReference>
<protein>
    <recommendedName>
        <fullName evidence="8">Glutamine-dependent NAD(+) synthetase</fullName>
        <ecNumber evidence="8">6.3.5.1</ecNumber>
    </recommendedName>
    <alternativeName>
        <fullName evidence="8">NAD(+) synthase [glutamine-hydrolyzing]</fullName>
    </alternativeName>
</protein>
<dbReference type="Pfam" id="PF02540">
    <property type="entry name" value="NAD_synthase"/>
    <property type="match status" value="2"/>
</dbReference>
<dbReference type="PANTHER" id="PTHR23090:SF9">
    <property type="entry name" value="GLUTAMINE-DEPENDENT NAD(+) SYNTHETASE"/>
    <property type="match status" value="1"/>
</dbReference>
<evidence type="ECO:0000256" key="3">
    <source>
        <dbReference type="ARBA" id="ARBA00022598"/>
    </source>
</evidence>
<evidence type="ECO:0000313" key="12">
    <source>
        <dbReference type="Proteomes" id="UP000355283"/>
    </source>
</evidence>
<dbReference type="UniPathway" id="UPA00253">
    <property type="reaction ID" value="UER00334"/>
</dbReference>
<dbReference type="FunFam" id="3.60.110.10:FF:000003">
    <property type="entry name" value="Glutamine-dependent NAD(+) synthetase"/>
    <property type="match status" value="1"/>
</dbReference>
<evidence type="ECO:0000256" key="2">
    <source>
        <dbReference type="ARBA" id="ARBA00007145"/>
    </source>
</evidence>
<dbReference type="InterPro" id="IPR014729">
    <property type="entry name" value="Rossmann-like_a/b/a_fold"/>
</dbReference>
<dbReference type="OrthoDB" id="2020662at2759"/>
<comment type="pathway">
    <text evidence="1 8">Cofactor biosynthesis; NAD(+) biosynthesis; NAD(+) from deamido-NAD(+) (L-Gln route): step 1/1.</text>
</comment>
<organism evidence="11 12">
    <name type="scientific">Nannochloropsis salina CCMP1776</name>
    <dbReference type="NCBI Taxonomy" id="1027361"/>
    <lineage>
        <taxon>Eukaryota</taxon>
        <taxon>Sar</taxon>
        <taxon>Stramenopiles</taxon>
        <taxon>Ochrophyta</taxon>
        <taxon>Eustigmatophyceae</taxon>
        <taxon>Eustigmatales</taxon>
        <taxon>Monodopsidaceae</taxon>
        <taxon>Microchloropsis</taxon>
        <taxon>Microchloropsis salina</taxon>
    </lineage>
</organism>
<keyword evidence="3 8" id="KW-0436">Ligase</keyword>
<dbReference type="Proteomes" id="UP000355283">
    <property type="component" value="Unassembled WGS sequence"/>
</dbReference>
<dbReference type="EC" id="6.3.5.1" evidence="8"/>
<dbReference type="InterPro" id="IPR036526">
    <property type="entry name" value="C-N_Hydrolase_sf"/>
</dbReference>
<dbReference type="Gene3D" id="3.40.50.620">
    <property type="entry name" value="HUPs"/>
    <property type="match status" value="1"/>
</dbReference>
<dbReference type="GO" id="GO:0003952">
    <property type="term" value="F:NAD+ synthase (glutamine-hydrolyzing) activity"/>
    <property type="evidence" value="ECO:0007669"/>
    <property type="project" value="UniProtKB-UniRule"/>
</dbReference>
<dbReference type="PIRSF" id="PIRSF006630">
    <property type="entry name" value="NADS_GAT"/>
    <property type="match status" value="1"/>
</dbReference>
<accession>A0A4D9D2E2</accession>
<dbReference type="HAMAP" id="MF_02090">
    <property type="entry name" value="NadE_glutamine_dep"/>
    <property type="match status" value="1"/>
</dbReference>
<evidence type="ECO:0000256" key="9">
    <source>
        <dbReference type="SAM" id="MobiDB-lite"/>
    </source>
</evidence>
<dbReference type="InterPro" id="IPR022310">
    <property type="entry name" value="NAD/GMP_synthase"/>
</dbReference>
<evidence type="ECO:0000256" key="1">
    <source>
        <dbReference type="ARBA" id="ARBA00005188"/>
    </source>
</evidence>
<dbReference type="InterPro" id="IPR014445">
    <property type="entry name" value="Gln-dep_NAD_synthase"/>
</dbReference>
<comment type="catalytic activity">
    <reaction evidence="7 8">
        <text>deamido-NAD(+) + L-glutamine + ATP + H2O = L-glutamate + AMP + diphosphate + NAD(+) + H(+)</text>
        <dbReference type="Rhea" id="RHEA:24384"/>
        <dbReference type="ChEBI" id="CHEBI:15377"/>
        <dbReference type="ChEBI" id="CHEBI:15378"/>
        <dbReference type="ChEBI" id="CHEBI:29985"/>
        <dbReference type="ChEBI" id="CHEBI:30616"/>
        <dbReference type="ChEBI" id="CHEBI:33019"/>
        <dbReference type="ChEBI" id="CHEBI:57540"/>
        <dbReference type="ChEBI" id="CHEBI:58359"/>
        <dbReference type="ChEBI" id="CHEBI:58437"/>
        <dbReference type="ChEBI" id="CHEBI:456215"/>
        <dbReference type="EC" id="6.3.5.1"/>
    </reaction>
</comment>
<gene>
    <name evidence="11" type="ORF">NSK_005962</name>
</gene>
<dbReference type="PROSITE" id="PS50263">
    <property type="entry name" value="CN_HYDROLASE"/>
    <property type="match status" value="1"/>
</dbReference>
<keyword evidence="6 8" id="KW-0520">NAD</keyword>
<evidence type="ECO:0000256" key="4">
    <source>
        <dbReference type="ARBA" id="ARBA00022741"/>
    </source>
</evidence>
<dbReference type="Pfam" id="PF00795">
    <property type="entry name" value="CN_hydrolase"/>
    <property type="match status" value="1"/>
</dbReference>
<evidence type="ECO:0000313" key="11">
    <source>
        <dbReference type="EMBL" id="TFJ82769.1"/>
    </source>
</evidence>
<comment type="caution">
    <text evidence="11">The sequence shown here is derived from an EMBL/GenBank/DDBJ whole genome shotgun (WGS) entry which is preliminary data.</text>
</comment>
<dbReference type="GO" id="GO:0005737">
    <property type="term" value="C:cytoplasm"/>
    <property type="evidence" value="ECO:0007669"/>
    <property type="project" value="InterPro"/>
</dbReference>
<dbReference type="Gene3D" id="3.60.110.10">
    <property type="entry name" value="Carbon-nitrogen hydrolase"/>
    <property type="match status" value="1"/>
</dbReference>
<dbReference type="InterPro" id="IPR003010">
    <property type="entry name" value="C-N_Hydrolase"/>
</dbReference>
<dbReference type="FunFam" id="3.40.50.620:FF:000036">
    <property type="entry name" value="Glutamine-dependent NAD(+) synthetase"/>
    <property type="match status" value="1"/>
</dbReference>
<evidence type="ECO:0000259" key="10">
    <source>
        <dbReference type="PROSITE" id="PS50263"/>
    </source>
</evidence>
<evidence type="ECO:0000256" key="6">
    <source>
        <dbReference type="ARBA" id="ARBA00023027"/>
    </source>
</evidence>
<feature type="domain" description="CN hydrolase" evidence="10">
    <location>
        <begin position="4"/>
        <end position="275"/>
    </location>
</feature>
<dbReference type="GO" id="GO:0005524">
    <property type="term" value="F:ATP binding"/>
    <property type="evidence" value="ECO:0007669"/>
    <property type="project" value="UniProtKB-UniRule"/>
</dbReference>